<dbReference type="AlphaFoldDB" id="A0A1Z5S7L2"/>
<dbReference type="Gramene" id="OQU91725">
    <property type="protein sequence ID" value="OQU91725"/>
    <property type="gene ID" value="SORBI_3001G236950"/>
</dbReference>
<dbReference type="InParanoid" id="A0A1Z5S7L2"/>
<evidence type="ECO:0000313" key="2">
    <source>
        <dbReference type="Proteomes" id="UP000000768"/>
    </source>
</evidence>
<reference evidence="1 2" key="1">
    <citation type="journal article" date="2009" name="Nature">
        <title>The Sorghum bicolor genome and the diversification of grasses.</title>
        <authorList>
            <person name="Paterson A.H."/>
            <person name="Bowers J.E."/>
            <person name="Bruggmann R."/>
            <person name="Dubchak I."/>
            <person name="Grimwood J."/>
            <person name="Gundlach H."/>
            <person name="Haberer G."/>
            <person name="Hellsten U."/>
            <person name="Mitros T."/>
            <person name="Poliakov A."/>
            <person name="Schmutz J."/>
            <person name="Spannagl M."/>
            <person name="Tang H."/>
            <person name="Wang X."/>
            <person name="Wicker T."/>
            <person name="Bharti A.K."/>
            <person name="Chapman J."/>
            <person name="Feltus F.A."/>
            <person name="Gowik U."/>
            <person name="Grigoriev I.V."/>
            <person name="Lyons E."/>
            <person name="Maher C.A."/>
            <person name="Martis M."/>
            <person name="Narechania A."/>
            <person name="Otillar R.P."/>
            <person name="Penning B.W."/>
            <person name="Salamov A.A."/>
            <person name="Wang Y."/>
            <person name="Zhang L."/>
            <person name="Carpita N.C."/>
            <person name="Freeling M."/>
            <person name="Gingle A.R."/>
            <person name="Hash C.T."/>
            <person name="Keller B."/>
            <person name="Klein P."/>
            <person name="Kresovich S."/>
            <person name="McCann M.C."/>
            <person name="Ming R."/>
            <person name="Peterson D.G."/>
            <person name="Mehboob-ur-Rahman"/>
            <person name="Ware D."/>
            <person name="Westhoff P."/>
            <person name="Mayer K.F."/>
            <person name="Messing J."/>
            <person name="Rokhsar D.S."/>
        </authorList>
    </citation>
    <scope>NUCLEOTIDE SEQUENCE [LARGE SCALE GENOMIC DNA]</scope>
    <source>
        <strain evidence="2">cv. BTx623</strain>
    </source>
</reference>
<dbReference type="EMBL" id="CM000760">
    <property type="protein sequence ID" value="OQU91725.1"/>
    <property type="molecule type" value="Genomic_DNA"/>
</dbReference>
<protein>
    <submittedName>
        <fullName evidence="1">Uncharacterized protein</fullName>
    </submittedName>
</protein>
<evidence type="ECO:0000313" key="1">
    <source>
        <dbReference type="EMBL" id="OQU91725.1"/>
    </source>
</evidence>
<reference evidence="2" key="2">
    <citation type="journal article" date="2018" name="Plant J.">
        <title>The Sorghum bicolor reference genome: improved assembly, gene annotations, a transcriptome atlas, and signatures of genome organization.</title>
        <authorList>
            <person name="McCormick R.F."/>
            <person name="Truong S.K."/>
            <person name="Sreedasyam A."/>
            <person name="Jenkins J."/>
            <person name="Shu S."/>
            <person name="Sims D."/>
            <person name="Kennedy M."/>
            <person name="Amirebrahimi M."/>
            <person name="Weers B.D."/>
            <person name="McKinley B."/>
            <person name="Mattison A."/>
            <person name="Morishige D.T."/>
            <person name="Grimwood J."/>
            <person name="Schmutz J."/>
            <person name="Mullet J.E."/>
        </authorList>
    </citation>
    <scope>NUCLEOTIDE SEQUENCE [LARGE SCALE GENOMIC DNA]</scope>
    <source>
        <strain evidence="2">cv. BTx623</strain>
    </source>
</reference>
<accession>A0A1Z5S7L2</accession>
<name>A0A1Z5S7L2_SORBI</name>
<sequence>MVYRGILQILLDGLRFKESVHVAWLTILWHLQLSFGLLDSWQQLINAVNTNAGIRGILEALAPAHSDAASACHLVPDSTTPVFP</sequence>
<organism evidence="1 2">
    <name type="scientific">Sorghum bicolor</name>
    <name type="common">Sorghum</name>
    <name type="synonym">Sorghum vulgare</name>
    <dbReference type="NCBI Taxonomy" id="4558"/>
    <lineage>
        <taxon>Eukaryota</taxon>
        <taxon>Viridiplantae</taxon>
        <taxon>Streptophyta</taxon>
        <taxon>Embryophyta</taxon>
        <taxon>Tracheophyta</taxon>
        <taxon>Spermatophyta</taxon>
        <taxon>Magnoliopsida</taxon>
        <taxon>Liliopsida</taxon>
        <taxon>Poales</taxon>
        <taxon>Poaceae</taxon>
        <taxon>PACMAD clade</taxon>
        <taxon>Panicoideae</taxon>
        <taxon>Andropogonodae</taxon>
        <taxon>Andropogoneae</taxon>
        <taxon>Sorghinae</taxon>
        <taxon>Sorghum</taxon>
    </lineage>
</organism>
<dbReference type="Proteomes" id="UP000000768">
    <property type="component" value="Chromosome 1"/>
</dbReference>
<keyword evidence="2" id="KW-1185">Reference proteome</keyword>
<proteinExistence type="predicted"/>
<gene>
    <name evidence="1" type="ORF">SORBI_3001G236950</name>
</gene>